<keyword evidence="4" id="KW-0378">Hydrolase</keyword>
<comment type="caution">
    <text evidence="6">The sequence shown here is derived from an EMBL/GenBank/DDBJ whole genome shotgun (WGS) entry which is preliminary data.</text>
</comment>
<dbReference type="OrthoDB" id="448051at2759"/>
<protein>
    <submittedName>
        <fullName evidence="6">PgkA protein</fullName>
    </submittedName>
</protein>
<dbReference type="InterPro" id="IPR029058">
    <property type="entry name" value="AB_hydrolase_fold"/>
</dbReference>
<accession>A0A812RIZ8</accession>
<keyword evidence="3" id="KW-0551">Lipid droplet</keyword>
<dbReference type="Proteomes" id="UP000604046">
    <property type="component" value="Unassembled WGS sequence"/>
</dbReference>
<dbReference type="GO" id="GO:0016298">
    <property type="term" value="F:lipase activity"/>
    <property type="evidence" value="ECO:0007669"/>
    <property type="project" value="InterPro"/>
</dbReference>
<name>A0A812RIZ8_9DINO</name>
<evidence type="ECO:0000256" key="5">
    <source>
        <dbReference type="SAM" id="MobiDB-lite"/>
    </source>
</evidence>
<comment type="similarity">
    <text evidence="2">Belongs to the AB hydrolase superfamily. LDAH family.</text>
</comment>
<gene>
    <name evidence="6" type="primary">pgkA</name>
    <name evidence="6" type="ORF">SNAT2548_LOCUS23821</name>
</gene>
<evidence type="ECO:0000256" key="1">
    <source>
        <dbReference type="ARBA" id="ARBA00004502"/>
    </source>
</evidence>
<evidence type="ECO:0000256" key="3">
    <source>
        <dbReference type="ARBA" id="ARBA00022677"/>
    </source>
</evidence>
<feature type="region of interest" description="Disordered" evidence="5">
    <location>
        <begin position="518"/>
        <end position="556"/>
    </location>
</feature>
<organism evidence="6 7">
    <name type="scientific">Symbiodinium natans</name>
    <dbReference type="NCBI Taxonomy" id="878477"/>
    <lineage>
        <taxon>Eukaryota</taxon>
        <taxon>Sar</taxon>
        <taxon>Alveolata</taxon>
        <taxon>Dinophyceae</taxon>
        <taxon>Suessiales</taxon>
        <taxon>Symbiodiniaceae</taxon>
        <taxon>Symbiodinium</taxon>
    </lineage>
</organism>
<evidence type="ECO:0000256" key="2">
    <source>
        <dbReference type="ARBA" id="ARBA00008300"/>
    </source>
</evidence>
<dbReference type="AlphaFoldDB" id="A0A812RIZ8"/>
<evidence type="ECO:0000313" key="6">
    <source>
        <dbReference type="EMBL" id="CAE7438231.1"/>
    </source>
</evidence>
<keyword evidence="7" id="KW-1185">Reference proteome</keyword>
<proteinExistence type="inferred from homology"/>
<sequence length="556" mass="60096">MYCVGYVNFPTTAEGAAEREKAGPVSVDEEAEAISAALARVQACHRGQGFVVLGHSIGAWLVMQHLKLASEELLVELRHVVLAMPYLEYVPGSRQTLLLALASASTVVRMLALTVTAAPRVLKGLAARVMSSSGPGSYAYDATMATFLEQPHHWSMVVGLLRTECPRLDPRKEGCGFAEFAELLRRKGRPSISAFFTKADLWSPMAHHEAMKGHLSSRDQLVDLASTAWKAGRPPKHEFVLSAPHLEEMAGLVAASIELLGKPVTFLDECVGEKAGAGEIPQVDKALGGNVGRQSRVMASTLSLPTQFEDVFLNVDAKSASQSTLRRCRSFSGYAPFELSEVNFEFGLKPRVDPEGTAEDPWPDTDDEDTVAWVQAQSADTVAPPFEDIASTGSLGLSPPTPSATTGKGYASVNLVSASAAQAFQNAWRSRTLAPPAGGSLQVDIARVQGLQMNMEKWFGGHMHPELKPIASPQVLAKEQQERTMPQAAVRSAPEQVMKAQRAGTMVLKKVRAMMPAVDMQPSVPSVRPRRGRRCARTSARPQNPSQGRRDSQRDP</sequence>
<dbReference type="PANTHER" id="PTHR13390">
    <property type="entry name" value="LIPASE"/>
    <property type="match status" value="1"/>
</dbReference>
<dbReference type="Pfam" id="PF10230">
    <property type="entry name" value="LIDHydrolase"/>
    <property type="match status" value="1"/>
</dbReference>
<dbReference type="GO" id="GO:0019915">
    <property type="term" value="P:lipid storage"/>
    <property type="evidence" value="ECO:0007669"/>
    <property type="project" value="InterPro"/>
</dbReference>
<dbReference type="InterPro" id="IPR019363">
    <property type="entry name" value="LDAH"/>
</dbReference>
<comment type="subcellular location">
    <subcellularLocation>
        <location evidence="1">Lipid droplet</location>
    </subcellularLocation>
</comment>
<dbReference type="SUPFAM" id="SSF53474">
    <property type="entry name" value="alpha/beta-Hydrolases"/>
    <property type="match status" value="1"/>
</dbReference>
<dbReference type="PANTHER" id="PTHR13390:SF0">
    <property type="entry name" value="LIPID DROPLET-ASSOCIATED HYDROLASE"/>
    <property type="match status" value="1"/>
</dbReference>
<evidence type="ECO:0000313" key="7">
    <source>
        <dbReference type="Proteomes" id="UP000604046"/>
    </source>
</evidence>
<evidence type="ECO:0000256" key="4">
    <source>
        <dbReference type="ARBA" id="ARBA00022801"/>
    </source>
</evidence>
<dbReference type="EMBL" id="CAJNDS010002335">
    <property type="protein sequence ID" value="CAE7438231.1"/>
    <property type="molecule type" value="Genomic_DNA"/>
</dbReference>
<reference evidence="6" key="1">
    <citation type="submission" date="2021-02" db="EMBL/GenBank/DDBJ databases">
        <authorList>
            <person name="Dougan E. K."/>
            <person name="Rhodes N."/>
            <person name="Thang M."/>
            <person name="Chan C."/>
        </authorList>
    </citation>
    <scope>NUCLEOTIDE SEQUENCE</scope>
</reference>
<dbReference type="GO" id="GO:0005811">
    <property type="term" value="C:lipid droplet"/>
    <property type="evidence" value="ECO:0007669"/>
    <property type="project" value="UniProtKB-SubCell"/>
</dbReference>
<dbReference type="Gene3D" id="3.40.50.1820">
    <property type="entry name" value="alpha/beta hydrolase"/>
    <property type="match status" value="1"/>
</dbReference>